<evidence type="ECO:0000313" key="1">
    <source>
        <dbReference type="EMBL" id="MBB3839348.1"/>
    </source>
</evidence>
<dbReference type="RefSeq" id="WP_122933701.1">
    <property type="nucleotide sequence ID" value="NZ_JACIBY010000006.1"/>
</dbReference>
<gene>
    <name evidence="1" type="ORF">FHS57_003354</name>
</gene>
<comment type="caution">
    <text evidence="1">The sequence shown here is derived from an EMBL/GenBank/DDBJ whole genome shotgun (WGS) entry which is preliminary data.</text>
</comment>
<name>A0A7W5ZM10_9BACT</name>
<dbReference type="AlphaFoldDB" id="A0A7W5ZM10"/>
<proteinExistence type="predicted"/>
<evidence type="ECO:0000313" key="2">
    <source>
        <dbReference type="Proteomes" id="UP000541352"/>
    </source>
</evidence>
<keyword evidence="2" id="KW-1185">Reference proteome</keyword>
<protein>
    <submittedName>
        <fullName evidence="1">Uncharacterized protein</fullName>
    </submittedName>
</protein>
<reference evidence="1 2" key="1">
    <citation type="submission" date="2020-08" db="EMBL/GenBank/DDBJ databases">
        <title>Genomic Encyclopedia of Type Strains, Phase IV (KMG-IV): sequencing the most valuable type-strain genomes for metagenomic binning, comparative biology and taxonomic classification.</title>
        <authorList>
            <person name="Goeker M."/>
        </authorList>
    </citation>
    <scope>NUCLEOTIDE SEQUENCE [LARGE SCALE GENOMIC DNA]</scope>
    <source>
        <strain evidence="1 2">DSM 17976</strain>
    </source>
</reference>
<dbReference type="Proteomes" id="UP000541352">
    <property type="component" value="Unassembled WGS sequence"/>
</dbReference>
<dbReference type="PROSITE" id="PS51257">
    <property type="entry name" value="PROKAR_LIPOPROTEIN"/>
    <property type="match status" value="1"/>
</dbReference>
<organism evidence="1 2">
    <name type="scientific">Runella defluvii</name>
    <dbReference type="NCBI Taxonomy" id="370973"/>
    <lineage>
        <taxon>Bacteria</taxon>
        <taxon>Pseudomonadati</taxon>
        <taxon>Bacteroidota</taxon>
        <taxon>Cytophagia</taxon>
        <taxon>Cytophagales</taxon>
        <taxon>Spirosomataceae</taxon>
        <taxon>Runella</taxon>
    </lineage>
</organism>
<accession>A0A7W5ZM10</accession>
<sequence>MKSSSSIRNALFFVAFTLLFFSCQKEVEPSLADQVAGEYTGTYYTVGTTRISLPATNAAGVVATSKISVTKVGDESANFKVTFTLTDKAGKAADSFQTYDGLILKKTTTGEIEGYQGSTKLVTFINGELGVIAPDPTPSKTVVFYGKKN</sequence>
<dbReference type="EMBL" id="JACIBY010000006">
    <property type="protein sequence ID" value="MBB3839348.1"/>
    <property type="molecule type" value="Genomic_DNA"/>
</dbReference>